<comment type="caution">
    <text evidence="2">The sequence shown here is derived from an EMBL/GenBank/DDBJ whole genome shotgun (WGS) entry which is preliminary data.</text>
</comment>
<protein>
    <submittedName>
        <fullName evidence="2">Uncharacterized protein</fullName>
    </submittedName>
</protein>
<gene>
    <name evidence="2" type="ORF">AC3_0228</name>
</gene>
<evidence type="ECO:0000313" key="2">
    <source>
        <dbReference type="EMBL" id="EDT15439.1"/>
    </source>
</evidence>
<reference evidence="2 3" key="1">
    <citation type="submission" date="2007-07" db="EMBL/GenBank/DDBJ databases">
        <title>Annotation of Clostridium perfringens E str. JGS1987.</title>
        <authorList>
            <person name="Paulsen I."/>
            <person name="Sebastian Y."/>
        </authorList>
    </citation>
    <scope>NUCLEOTIDE SEQUENCE [LARGE SCALE GENOMIC DNA]</scope>
    <source>
        <strain evidence="3">E str. JGS1987</strain>
    </source>
</reference>
<organism evidence="2 3">
    <name type="scientific">Clostridium perfringens E str. JGS1987</name>
    <dbReference type="NCBI Taxonomy" id="451755"/>
    <lineage>
        <taxon>Bacteria</taxon>
        <taxon>Bacillati</taxon>
        <taxon>Bacillota</taxon>
        <taxon>Clostridia</taxon>
        <taxon>Eubacteriales</taxon>
        <taxon>Clostridiaceae</taxon>
        <taxon>Clostridium</taxon>
    </lineage>
</organism>
<dbReference type="Proteomes" id="UP000005337">
    <property type="component" value="Unassembled WGS sequence"/>
</dbReference>
<accession>B1BS79</accession>
<dbReference type="RefSeq" id="WP_003462770.1">
    <property type="nucleotide sequence ID" value="NZ_ABDW01000009.1"/>
</dbReference>
<keyword evidence="1" id="KW-0472">Membrane</keyword>
<dbReference type="EMBL" id="ABDW01000009">
    <property type="protein sequence ID" value="EDT15439.1"/>
    <property type="molecule type" value="Genomic_DNA"/>
</dbReference>
<evidence type="ECO:0000313" key="3">
    <source>
        <dbReference type="Proteomes" id="UP000005337"/>
    </source>
</evidence>
<proteinExistence type="predicted"/>
<keyword evidence="1" id="KW-0812">Transmembrane</keyword>
<sequence length="61" mass="7330">MDRRSIKGIIFLIYFIFSTIGLQMIIYENILRKNISSYILLFLIFVLGLFIIDWVMKKILK</sequence>
<keyword evidence="1" id="KW-1133">Transmembrane helix</keyword>
<feature type="transmembrane region" description="Helical" evidence="1">
    <location>
        <begin position="9"/>
        <end position="26"/>
    </location>
</feature>
<name>B1BS79_CLOPF</name>
<evidence type="ECO:0000256" key="1">
    <source>
        <dbReference type="SAM" id="Phobius"/>
    </source>
</evidence>
<dbReference type="AlphaFoldDB" id="B1BS79"/>
<feature type="transmembrane region" description="Helical" evidence="1">
    <location>
        <begin position="38"/>
        <end position="56"/>
    </location>
</feature>